<dbReference type="PANTHER" id="PTHR13376">
    <property type="entry name" value="INTRAFLAGELLAR TRANSPORT PROTEIN 46 HOMOLOG"/>
    <property type="match status" value="1"/>
</dbReference>
<dbReference type="AlphaFoldDB" id="A0AAV7JJ39"/>
<dbReference type="GO" id="GO:0042073">
    <property type="term" value="P:intraciliary transport"/>
    <property type="evidence" value="ECO:0007669"/>
    <property type="project" value="InterPro"/>
</dbReference>
<dbReference type="GO" id="GO:0060271">
    <property type="term" value="P:cilium assembly"/>
    <property type="evidence" value="ECO:0007669"/>
    <property type="project" value="TreeGrafter"/>
</dbReference>
<protein>
    <recommendedName>
        <fullName evidence="3">Intraflagellar transport protein 46 homolog</fullName>
    </recommendedName>
</protein>
<keyword evidence="5" id="KW-0969">Cilium</keyword>
<dbReference type="Pfam" id="PF12317">
    <property type="entry name" value="IFT46_B_C"/>
    <property type="match status" value="1"/>
</dbReference>
<evidence type="ECO:0000313" key="9">
    <source>
        <dbReference type="EMBL" id="KAI6648460.1"/>
    </source>
</evidence>
<feature type="compositionally biased region" description="Acidic residues" evidence="8">
    <location>
        <begin position="128"/>
        <end position="146"/>
    </location>
</feature>
<dbReference type="PANTHER" id="PTHR13376:SF0">
    <property type="entry name" value="INTRAFLAGELLAR TRANSPORT PROTEIN 46 HOMOLOG"/>
    <property type="match status" value="1"/>
</dbReference>
<accession>A0AAV7JJ39</accession>
<dbReference type="GO" id="GO:0031514">
    <property type="term" value="C:motile cilium"/>
    <property type="evidence" value="ECO:0007669"/>
    <property type="project" value="TreeGrafter"/>
</dbReference>
<keyword evidence="6" id="KW-0206">Cytoskeleton</keyword>
<feature type="compositionally biased region" description="Basic and acidic residues" evidence="8">
    <location>
        <begin position="103"/>
        <end position="115"/>
    </location>
</feature>
<comment type="caution">
    <text evidence="9">The sequence shown here is derived from an EMBL/GenBank/DDBJ whole genome shotgun (WGS) entry which is preliminary data.</text>
</comment>
<reference evidence="9 10" key="1">
    <citation type="journal article" date="2023" name="BMC Biol.">
        <title>The compact genome of the sponge Oopsacas minuta (Hexactinellida) is lacking key metazoan core genes.</title>
        <authorList>
            <person name="Santini S."/>
            <person name="Schenkelaars Q."/>
            <person name="Jourda C."/>
            <person name="Duchesne M."/>
            <person name="Belahbib H."/>
            <person name="Rocher C."/>
            <person name="Selva M."/>
            <person name="Riesgo A."/>
            <person name="Vervoort M."/>
            <person name="Leys S.P."/>
            <person name="Kodjabachian L."/>
            <person name="Le Bivic A."/>
            <person name="Borchiellini C."/>
            <person name="Claverie J.M."/>
            <person name="Renard E."/>
        </authorList>
    </citation>
    <scope>NUCLEOTIDE SEQUENCE [LARGE SCALE GENOMIC DNA]</scope>
    <source>
        <strain evidence="9">SPO-2</strain>
    </source>
</reference>
<comment type="similarity">
    <text evidence="2">Belongs to the IFT46 family.</text>
</comment>
<organism evidence="9 10">
    <name type="scientific">Oopsacas minuta</name>
    <dbReference type="NCBI Taxonomy" id="111878"/>
    <lineage>
        <taxon>Eukaryota</taxon>
        <taxon>Metazoa</taxon>
        <taxon>Porifera</taxon>
        <taxon>Hexactinellida</taxon>
        <taxon>Hexasterophora</taxon>
        <taxon>Lyssacinosida</taxon>
        <taxon>Leucopsacidae</taxon>
        <taxon>Oopsacas</taxon>
    </lineage>
</organism>
<evidence type="ECO:0000256" key="2">
    <source>
        <dbReference type="ARBA" id="ARBA00007700"/>
    </source>
</evidence>
<evidence type="ECO:0000313" key="10">
    <source>
        <dbReference type="Proteomes" id="UP001165289"/>
    </source>
</evidence>
<evidence type="ECO:0000256" key="3">
    <source>
        <dbReference type="ARBA" id="ARBA00017206"/>
    </source>
</evidence>
<evidence type="ECO:0000256" key="7">
    <source>
        <dbReference type="ARBA" id="ARBA00023273"/>
    </source>
</evidence>
<feature type="region of interest" description="Disordered" evidence="8">
    <location>
        <begin position="54"/>
        <end position="155"/>
    </location>
</feature>
<name>A0AAV7JJ39_9METZ</name>
<dbReference type="InterPro" id="IPR022088">
    <property type="entry name" value="Intraflagellar_transp_cmplxB"/>
</dbReference>
<sequence length="393" mass="44329">MDTIAYIWRCVYDCIPIMHVPIILASPHGMSRQTSDKQLVSNFVSNQHYDETIDLSDSEEVASEYSSPDMAANKKPIFPITQPDVLKESPTSDSETIEGGLLEAHRPSRPLKERILPLAQETRGEQGELSDDEETESSEDDEEDDRPIEGAYDPADYAHLQVSQDIKDLFIYISRYTPQIIDLEHKVKPFVPDYIPSVGDIDAFAKVPRPDGRQDTLGISVLDEPAANQSDPNVLDLQLRAISKQPAPRTLSVKTLSDVQNNPKGIDSWIDSISELHRNKPAQVVHMNKPMPDMESLMQTWPREFEQIVRNIKLPSSELDCDLEQYVDIVCALLDIPVQQNRIHALHILFSLFLEFKASQHFKDSASLQGGIRKRSESIITSADITEDRNMAI</sequence>
<proteinExistence type="inferred from homology"/>
<dbReference type="EMBL" id="JAKMXF010000330">
    <property type="protein sequence ID" value="KAI6648460.1"/>
    <property type="molecule type" value="Genomic_DNA"/>
</dbReference>
<keyword evidence="7" id="KW-0966">Cell projection</keyword>
<dbReference type="GO" id="GO:0005815">
    <property type="term" value="C:microtubule organizing center"/>
    <property type="evidence" value="ECO:0007669"/>
    <property type="project" value="TreeGrafter"/>
</dbReference>
<evidence type="ECO:0000256" key="5">
    <source>
        <dbReference type="ARBA" id="ARBA00023069"/>
    </source>
</evidence>
<dbReference type="Proteomes" id="UP001165289">
    <property type="component" value="Unassembled WGS sequence"/>
</dbReference>
<comment type="subcellular location">
    <subcellularLocation>
        <location evidence="1">Cytoplasm</location>
        <location evidence="1">Cytoskeleton</location>
        <location evidence="1">Cilium basal body</location>
    </subcellularLocation>
</comment>
<evidence type="ECO:0000256" key="1">
    <source>
        <dbReference type="ARBA" id="ARBA00004120"/>
    </source>
</evidence>
<keyword evidence="10" id="KW-1185">Reference proteome</keyword>
<keyword evidence="4" id="KW-0963">Cytoplasm</keyword>
<dbReference type="GO" id="GO:0030992">
    <property type="term" value="C:intraciliary transport particle B"/>
    <property type="evidence" value="ECO:0007669"/>
    <property type="project" value="TreeGrafter"/>
</dbReference>
<evidence type="ECO:0000256" key="6">
    <source>
        <dbReference type="ARBA" id="ARBA00023212"/>
    </source>
</evidence>
<evidence type="ECO:0000256" key="8">
    <source>
        <dbReference type="SAM" id="MobiDB-lite"/>
    </source>
</evidence>
<gene>
    <name evidence="9" type="ORF">LOD99_8092</name>
</gene>
<evidence type="ECO:0000256" key="4">
    <source>
        <dbReference type="ARBA" id="ARBA00022490"/>
    </source>
</evidence>